<comment type="subcellular location">
    <subcellularLocation>
        <location evidence="1">Cell membrane</location>
        <topology evidence="1">Multi-pass membrane protein</topology>
    </subcellularLocation>
</comment>
<evidence type="ECO:0000256" key="5">
    <source>
        <dbReference type="ARBA" id="ARBA00023136"/>
    </source>
</evidence>
<evidence type="ECO:0000256" key="1">
    <source>
        <dbReference type="ARBA" id="ARBA00004651"/>
    </source>
</evidence>
<evidence type="ECO:0000256" key="4">
    <source>
        <dbReference type="ARBA" id="ARBA00022989"/>
    </source>
</evidence>
<feature type="transmembrane region" description="Helical" evidence="6">
    <location>
        <begin position="133"/>
        <end position="155"/>
    </location>
</feature>
<evidence type="ECO:0008006" key="9">
    <source>
        <dbReference type="Google" id="ProtNLM"/>
    </source>
</evidence>
<sequence length="321" mass="37229">MGYRLPYKTKQFFFVLIKLSIVVGASYFIYQKLAKNPDLEFHRFIQFTSKNGVFSSKNIIFLLFLSIFNWFLEILKWQNLISPINKISFKNAMEQSLGSLTASLFTPNRIGEYGAKAIYYLPHLRKKVMLTNLLSNMLQMSVTVAMGIIGFSFFANTYHVELDYYSIGRFLIIILSVVLLTAFGITHKRFKLKGFSIERIKIFFSDFPKQKFYIAFVLSFMRYLVFSFQFYLILSLFKVDISYLEAMSVITSMYFIASLLPSIFIFDVVIKGSIAVYLFGILGVNELIILSTITIMWLLNFAIPSIFGSYYVLNFKLTQND</sequence>
<keyword evidence="3 6" id="KW-0812">Transmembrane</keyword>
<proteinExistence type="predicted"/>
<evidence type="ECO:0000313" key="7">
    <source>
        <dbReference type="EMBL" id="TBN05664.1"/>
    </source>
</evidence>
<feature type="transmembrane region" description="Helical" evidence="6">
    <location>
        <begin position="287"/>
        <end position="313"/>
    </location>
</feature>
<accession>A0A4V2JAD7</accession>
<feature type="transmembrane region" description="Helical" evidence="6">
    <location>
        <begin position="167"/>
        <end position="186"/>
    </location>
</feature>
<dbReference type="AlphaFoldDB" id="A0A4V2JAD7"/>
<dbReference type="EMBL" id="SIRT01000002">
    <property type="protein sequence ID" value="TBN05664.1"/>
    <property type="molecule type" value="Genomic_DNA"/>
</dbReference>
<keyword evidence="4 6" id="KW-1133">Transmembrane helix</keyword>
<protein>
    <recommendedName>
        <fullName evidence="9">Lysylphosphatidylglycerol synthase-like protein</fullName>
    </recommendedName>
</protein>
<feature type="transmembrane region" description="Helical" evidence="6">
    <location>
        <begin position="212"/>
        <end position="234"/>
    </location>
</feature>
<keyword evidence="8" id="KW-1185">Reference proteome</keyword>
<keyword evidence="5 6" id="KW-0472">Membrane</keyword>
<feature type="transmembrane region" description="Helical" evidence="6">
    <location>
        <begin position="254"/>
        <end position="280"/>
    </location>
</feature>
<dbReference type="InterPro" id="IPR022791">
    <property type="entry name" value="L-PG_synthase/AglD"/>
</dbReference>
<keyword evidence="2" id="KW-1003">Cell membrane</keyword>
<dbReference type="GO" id="GO:0005886">
    <property type="term" value="C:plasma membrane"/>
    <property type="evidence" value="ECO:0007669"/>
    <property type="project" value="UniProtKB-SubCell"/>
</dbReference>
<name>A0A4V2JAD7_9FLAO</name>
<evidence type="ECO:0000256" key="3">
    <source>
        <dbReference type="ARBA" id="ARBA00022692"/>
    </source>
</evidence>
<reference evidence="7 8" key="1">
    <citation type="submission" date="2019-02" db="EMBL/GenBank/DDBJ databases">
        <title>Hyunsoonleella sp., isolated from marine sediment.</title>
        <authorList>
            <person name="Liu B.-T."/>
        </authorList>
    </citation>
    <scope>NUCLEOTIDE SEQUENCE [LARGE SCALE GENOMIC DNA]</scope>
    <source>
        <strain evidence="7 8">T58</strain>
    </source>
</reference>
<feature type="transmembrane region" description="Helical" evidence="6">
    <location>
        <begin position="12"/>
        <end position="30"/>
    </location>
</feature>
<organism evidence="7 8">
    <name type="scientific">Hyunsoonleella flava</name>
    <dbReference type="NCBI Taxonomy" id="2527939"/>
    <lineage>
        <taxon>Bacteria</taxon>
        <taxon>Pseudomonadati</taxon>
        <taxon>Bacteroidota</taxon>
        <taxon>Flavobacteriia</taxon>
        <taxon>Flavobacteriales</taxon>
        <taxon>Flavobacteriaceae</taxon>
    </lineage>
</organism>
<dbReference type="Proteomes" id="UP000291142">
    <property type="component" value="Unassembled WGS sequence"/>
</dbReference>
<evidence type="ECO:0000256" key="2">
    <source>
        <dbReference type="ARBA" id="ARBA00022475"/>
    </source>
</evidence>
<evidence type="ECO:0000256" key="6">
    <source>
        <dbReference type="SAM" id="Phobius"/>
    </source>
</evidence>
<comment type="caution">
    <text evidence="7">The sequence shown here is derived from an EMBL/GenBank/DDBJ whole genome shotgun (WGS) entry which is preliminary data.</text>
</comment>
<dbReference type="OrthoDB" id="1121314at2"/>
<gene>
    <name evidence="7" type="ORF">EYD45_03250</name>
</gene>
<evidence type="ECO:0000313" key="8">
    <source>
        <dbReference type="Proteomes" id="UP000291142"/>
    </source>
</evidence>
<feature type="transmembrane region" description="Helical" evidence="6">
    <location>
        <begin position="59"/>
        <end position="77"/>
    </location>
</feature>
<dbReference type="Pfam" id="PF03706">
    <property type="entry name" value="LPG_synthase_TM"/>
    <property type="match status" value="1"/>
</dbReference>